<name>A0A9X8IVW1_BACCE</name>
<dbReference type="AlphaFoldDB" id="A0A9X8IVW1"/>
<evidence type="ECO:0000259" key="2">
    <source>
        <dbReference type="Pfam" id="PF13575"/>
    </source>
</evidence>
<dbReference type="InterPro" id="IPR007822">
    <property type="entry name" value="LANC-like"/>
</dbReference>
<dbReference type="GO" id="GO:0005975">
    <property type="term" value="P:carbohydrate metabolic process"/>
    <property type="evidence" value="ECO:0007669"/>
    <property type="project" value="InterPro"/>
</dbReference>
<feature type="binding site" evidence="1">
    <location>
        <position position="932"/>
    </location>
    <ligand>
        <name>Zn(2+)</name>
        <dbReference type="ChEBI" id="CHEBI:29105"/>
    </ligand>
</feature>
<dbReference type="GO" id="GO:0031179">
    <property type="term" value="P:peptide modification"/>
    <property type="evidence" value="ECO:0007669"/>
    <property type="project" value="InterPro"/>
</dbReference>
<dbReference type="GO" id="GO:0005886">
    <property type="term" value="C:plasma membrane"/>
    <property type="evidence" value="ECO:0007669"/>
    <property type="project" value="TreeGrafter"/>
</dbReference>
<dbReference type="CDD" id="cd04792">
    <property type="entry name" value="LanM-like"/>
    <property type="match status" value="1"/>
</dbReference>
<dbReference type="PIRSF" id="PIRSF037228">
    <property type="entry name" value="Lant_mod_RumM"/>
    <property type="match status" value="1"/>
</dbReference>
<dbReference type="EMBL" id="QNGD03000014">
    <property type="protein sequence ID" value="RWQ71005.1"/>
    <property type="molecule type" value="Genomic_DNA"/>
</dbReference>
<dbReference type="Pfam" id="PF13575">
    <property type="entry name" value="DUF4135"/>
    <property type="match status" value="1"/>
</dbReference>
<feature type="binding site" evidence="1">
    <location>
        <position position="979"/>
    </location>
    <ligand>
        <name>Zn(2+)</name>
        <dbReference type="ChEBI" id="CHEBI:29105"/>
    </ligand>
</feature>
<dbReference type="PRINTS" id="PR01950">
    <property type="entry name" value="LANCSUPER"/>
</dbReference>
<dbReference type="SUPFAM" id="SSF158745">
    <property type="entry name" value="LanC-like"/>
    <property type="match status" value="1"/>
</dbReference>
<dbReference type="Proteomes" id="UP000253597">
    <property type="component" value="Unassembled WGS sequence"/>
</dbReference>
<keyword evidence="1" id="KW-0479">Metal-binding</keyword>
<evidence type="ECO:0000313" key="4">
    <source>
        <dbReference type="Proteomes" id="UP000253597"/>
    </source>
</evidence>
<dbReference type="GO" id="GO:0046872">
    <property type="term" value="F:metal ion binding"/>
    <property type="evidence" value="ECO:0007669"/>
    <property type="project" value="UniProtKB-KW"/>
</dbReference>
<dbReference type="Pfam" id="PF05147">
    <property type="entry name" value="LANC_like"/>
    <property type="match status" value="1"/>
</dbReference>
<sequence>MKMNNTINIEKDYDFTDVINYWMSLFPEINNINEFEDILKEVKQSSLQDLEQEWNKQEYDSNKHNTEILELFNFNPDEKTKKIEAIFTKNEKDYEKLQFFNFFRPIIKYYLCEYYDVINNYEVLKSNEMFLQSLIAKIAELLYQISYRTLVLEVNIAKSNDLLIGESSEERFLYFQNSLLKDESFLKDLYTEYGCLISLMKLNTKNYLDFIIEILEHTSAEIKKISTVFNGGKALGNLLNIETGSGDTHQGGKSVSILYFVTGVKLIYKPRELNFEEGYYNLINWINEQNVPGMKKLKAAKSLSVNGSGWMEFIPFEECMDEDQVNNFYYRIGHLLCLLHALNARDFHSENLIANSEHPVLVDLESLIHGSLEKEDNSIAGAMENCAKLIESSVISILLLPSRIVLNDKSNVNVFDLGGVGGSKEQLSPFRSEVIQHNNTDNIKVTRDFVTLEPNNNNPKIKNHNQQIEQFLNQIQEGFKQTYDWILDNKEKFINKILELFSNQTCRILFKHTFIYGRLLRSSYHPDLLRNPIHREILLHRIALYKFKENFEKVSPHELKDLLIGDIPYFTTNTSLKTVKDSRGQIVNGYNLNVTPLETSIKKIREFSTKDLKNQLKFIDLSFIHTENKNDSALTNVTFSKGNHLSENSSIEDQNLSLLKIGNHLLENSIMGKTDSEIDRTWIGLMMSGKDEITTRIASVDFDLYKGNSGISLFLGYLSIATRNEEFKKAAIQSLTPCIKLLNNIIEHKKNNTEENEIYSIGAFSGLSGIFYAMFHLGKSLNIEKFIDFTYENIGFLLEDVKKGRDYDLIGGSAGYLGVVLSIYNKTTDKSKKAMLLKIANEIYQDLENNATYYSNDSVFWGPNLETEGYTGFAHGTSGISAMLIRLHKITKNPNILKLVEKTLNYERLMFSSKDANWYTNLSRVGISVGWCHGAPGILLNRLILKDNGYHDNIIDHEIQVALDTTIQKGFGNNNTWCHGDIGNLEILQYAAKVLDDSYLENNCLATYHEIFRNSINSNWDEGYSGTVNIYGLLVGLAGDGYSVLKHRADLSIPGILWLE</sequence>
<evidence type="ECO:0000256" key="1">
    <source>
        <dbReference type="PIRSR" id="PIRSR607822-1"/>
    </source>
</evidence>
<feature type="binding site" evidence="1">
    <location>
        <position position="978"/>
    </location>
    <ligand>
        <name>Zn(2+)</name>
        <dbReference type="ChEBI" id="CHEBI:29105"/>
    </ligand>
</feature>
<dbReference type="SMART" id="SM01260">
    <property type="entry name" value="LANC_like"/>
    <property type="match status" value="1"/>
</dbReference>
<dbReference type="PANTHER" id="PTHR12736:SF7">
    <property type="entry name" value="LANC-LIKE PROTEIN 3"/>
    <property type="match status" value="1"/>
</dbReference>
<dbReference type="InterPro" id="IPR017146">
    <property type="entry name" value="Lanti_2_LanM"/>
</dbReference>
<feature type="domain" description="Lantibiotic biosynthesis protein dehydration" evidence="2">
    <location>
        <begin position="193"/>
        <end position="572"/>
    </location>
</feature>
<dbReference type="Gene3D" id="1.50.10.10">
    <property type="match status" value="1"/>
</dbReference>
<keyword evidence="1" id="KW-0862">Zinc</keyword>
<dbReference type="NCBIfam" id="TIGR03897">
    <property type="entry name" value="lanti_2_LanM"/>
    <property type="match status" value="1"/>
</dbReference>
<protein>
    <submittedName>
        <fullName evidence="3">Type 2 lantipeptide synthetase LanM</fullName>
    </submittedName>
</protein>
<organism evidence="3 4">
    <name type="scientific">Bacillus cereus</name>
    <dbReference type="NCBI Taxonomy" id="1396"/>
    <lineage>
        <taxon>Bacteria</taxon>
        <taxon>Bacillati</taxon>
        <taxon>Bacillota</taxon>
        <taxon>Bacilli</taxon>
        <taxon>Bacillales</taxon>
        <taxon>Bacillaceae</taxon>
        <taxon>Bacillus</taxon>
        <taxon>Bacillus cereus group</taxon>
    </lineage>
</organism>
<accession>A0A9X8IVW1</accession>
<reference evidence="3 4" key="1">
    <citation type="submission" date="2019-01" db="EMBL/GenBank/DDBJ databases">
        <title>Draft genome sequence of heavy metal resistant Bacillus cereus NWUAB01.</title>
        <authorList>
            <person name="Babalola O."/>
            <person name="Aremu B.R."/>
            <person name="Ayangbenro A.S."/>
        </authorList>
    </citation>
    <scope>NUCLEOTIDE SEQUENCE [LARGE SCALE GENOMIC DNA]</scope>
    <source>
        <strain evidence="3 4">NWUAB01</strain>
    </source>
</reference>
<dbReference type="InterPro" id="IPR025410">
    <property type="entry name" value="Lant_dehyd"/>
</dbReference>
<gene>
    <name evidence="3" type="primary">lanM</name>
    <name evidence="3" type="ORF">DR116_0024345</name>
</gene>
<dbReference type="PANTHER" id="PTHR12736">
    <property type="entry name" value="LANC-LIKE PROTEIN"/>
    <property type="match status" value="1"/>
</dbReference>
<comment type="caution">
    <text evidence="3">The sequence shown here is derived from an EMBL/GenBank/DDBJ whole genome shotgun (WGS) entry which is preliminary data.</text>
</comment>
<evidence type="ECO:0000313" key="3">
    <source>
        <dbReference type="EMBL" id="RWQ71005.1"/>
    </source>
</evidence>
<dbReference type="InterPro" id="IPR012341">
    <property type="entry name" value="6hp_glycosidase-like_sf"/>
</dbReference>
<proteinExistence type="predicted"/>